<sequence>MIGKAIFTAFFFTALAHAGLETEIAQQQETEKQLRMELEAQKDLAEHAYKEVVEFASTSPTNHEEQVKRLEEAFKVWDDFIEKTCRAEALESIGTRAEQANKLDCMIKRYKEKEAYFNSTI</sequence>
<evidence type="ECO:0008006" key="5">
    <source>
        <dbReference type="Google" id="ProtNLM"/>
    </source>
</evidence>
<comment type="caution">
    <text evidence="3">The sequence shown here is derived from an EMBL/GenBank/DDBJ whole genome shotgun (WGS) entry which is preliminary data.</text>
</comment>
<feature type="signal peptide" evidence="2">
    <location>
        <begin position="1"/>
        <end position="18"/>
    </location>
</feature>
<accession>A0A0D9AVV5</accession>
<proteinExistence type="predicted"/>
<dbReference type="RefSeq" id="WP_045160044.1">
    <property type="nucleotide sequence ID" value="NZ_JYHV01000002.1"/>
</dbReference>
<keyword evidence="2" id="KW-0732">Signal</keyword>
<dbReference type="PATRIC" id="fig|316.101.peg.3410"/>
<evidence type="ECO:0000256" key="1">
    <source>
        <dbReference type="SAM" id="Coils"/>
    </source>
</evidence>
<gene>
    <name evidence="3" type="ORF">UF78_00415</name>
</gene>
<evidence type="ECO:0000313" key="3">
    <source>
        <dbReference type="EMBL" id="KJH85143.1"/>
    </source>
</evidence>
<reference evidence="3 4" key="1">
    <citation type="submission" date="2015-02" db="EMBL/GenBank/DDBJ databases">
        <title>Draft genome sequence of Pseudomonas stutzeri NT0128 isolated from wheat (Triticum turgidum) rhizosphere.</title>
        <authorList>
            <person name="Tovi N."/>
            <person name="Frenk S."/>
            <person name="Hadar Y."/>
            <person name="Minz D."/>
        </authorList>
    </citation>
    <scope>NUCLEOTIDE SEQUENCE [LARGE SCALE GENOMIC DNA]</scope>
    <source>
        <strain evidence="3 4">NT0128</strain>
    </source>
</reference>
<protein>
    <recommendedName>
        <fullName evidence="5">Lysozyme inhibitor LprI N-terminal domain-containing protein</fullName>
    </recommendedName>
</protein>
<organism evidence="3 4">
    <name type="scientific">Stutzerimonas stutzeri</name>
    <name type="common">Pseudomonas stutzeri</name>
    <dbReference type="NCBI Taxonomy" id="316"/>
    <lineage>
        <taxon>Bacteria</taxon>
        <taxon>Pseudomonadati</taxon>
        <taxon>Pseudomonadota</taxon>
        <taxon>Gammaproteobacteria</taxon>
        <taxon>Pseudomonadales</taxon>
        <taxon>Pseudomonadaceae</taxon>
        <taxon>Stutzerimonas</taxon>
    </lineage>
</organism>
<evidence type="ECO:0000256" key="2">
    <source>
        <dbReference type="SAM" id="SignalP"/>
    </source>
</evidence>
<dbReference type="EMBL" id="JYHV01000002">
    <property type="protein sequence ID" value="KJH85143.1"/>
    <property type="molecule type" value="Genomic_DNA"/>
</dbReference>
<dbReference type="Proteomes" id="UP000032487">
    <property type="component" value="Unassembled WGS sequence"/>
</dbReference>
<dbReference type="Gene3D" id="1.20.1270.180">
    <property type="match status" value="1"/>
</dbReference>
<evidence type="ECO:0000313" key="4">
    <source>
        <dbReference type="Proteomes" id="UP000032487"/>
    </source>
</evidence>
<keyword evidence="1" id="KW-0175">Coiled coil</keyword>
<name>A0A0D9AVV5_STUST</name>
<feature type="coiled-coil region" evidence="1">
    <location>
        <begin position="17"/>
        <end position="44"/>
    </location>
</feature>
<feature type="chain" id="PRO_5002338637" description="Lysozyme inhibitor LprI N-terminal domain-containing protein" evidence="2">
    <location>
        <begin position="19"/>
        <end position="121"/>
    </location>
</feature>
<dbReference type="OrthoDB" id="9992218at2"/>
<dbReference type="AlphaFoldDB" id="A0A0D9AVV5"/>